<comment type="subcellular location">
    <subcellularLocation>
        <location evidence="1 6">Bacterial flagellum basal body</location>
    </subcellularLocation>
</comment>
<evidence type="ECO:0000259" key="8">
    <source>
        <dbReference type="Pfam" id="PF06429"/>
    </source>
</evidence>
<evidence type="ECO:0000259" key="7">
    <source>
        <dbReference type="Pfam" id="PF00460"/>
    </source>
</evidence>
<dbReference type="Proteomes" id="UP001333102">
    <property type="component" value="Chromosome"/>
</dbReference>
<evidence type="ECO:0000256" key="2">
    <source>
        <dbReference type="ARBA" id="ARBA00009677"/>
    </source>
</evidence>
<keyword evidence="9" id="KW-0969">Cilium</keyword>
<evidence type="ECO:0000313" key="10">
    <source>
        <dbReference type="Proteomes" id="UP001333102"/>
    </source>
</evidence>
<protein>
    <recommendedName>
        <fullName evidence="3 6">Flagellar basal-body rod protein FlgC</fullName>
    </recommendedName>
</protein>
<dbReference type="Pfam" id="PF06429">
    <property type="entry name" value="Flg_bbr_C"/>
    <property type="match status" value="1"/>
</dbReference>
<keyword evidence="10" id="KW-1185">Reference proteome</keyword>
<organism evidence="9 10">
    <name type="scientific">Geochorda subterranea</name>
    <dbReference type="NCBI Taxonomy" id="3109564"/>
    <lineage>
        <taxon>Bacteria</taxon>
        <taxon>Bacillati</taxon>
        <taxon>Bacillota</taxon>
        <taxon>Limnochordia</taxon>
        <taxon>Limnochordales</taxon>
        <taxon>Geochordaceae</taxon>
        <taxon>Geochorda</taxon>
    </lineage>
</organism>
<dbReference type="PANTHER" id="PTHR30435:SF2">
    <property type="entry name" value="FLAGELLAR BASAL-BODY ROD PROTEIN FLGC"/>
    <property type="match status" value="1"/>
</dbReference>
<dbReference type="InterPro" id="IPR010930">
    <property type="entry name" value="Flg_bb/hook_C_dom"/>
</dbReference>
<dbReference type="Pfam" id="PF00460">
    <property type="entry name" value="Flg_bb_rod"/>
    <property type="match status" value="1"/>
</dbReference>
<dbReference type="RefSeq" id="WP_324667587.1">
    <property type="nucleotide sequence ID" value="NZ_CP141614.1"/>
</dbReference>
<dbReference type="InterPro" id="IPR001444">
    <property type="entry name" value="Flag_bb_rod_N"/>
</dbReference>
<dbReference type="PANTHER" id="PTHR30435">
    <property type="entry name" value="FLAGELLAR PROTEIN"/>
    <property type="match status" value="1"/>
</dbReference>
<feature type="domain" description="Flagellar basal-body/hook protein C-terminal" evidence="8">
    <location>
        <begin position="99"/>
        <end position="143"/>
    </location>
</feature>
<comment type="subunit">
    <text evidence="5 6">The basal body constitutes a major portion of the flagellar organelle and consists of four rings (L,P,S, and M) mounted on a central rod. The rod consists of about 26 subunits of FlgG in the distal portion, and FlgB, FlgC and FlgF are thought to build up the proximal portion of the rod with about 6 subunits each.</text>
</comment>
<feature type="domain" description="Flagellar basal body rod protein N-terminal" evidence="7">
    <location>
        <begin position="7"/>
        <end position="31"/>
    </location>
</feature>
<evidence type="ECO:0000256" key="4">
    <source>
        <dbReference type="ARBA" id="ARBA00023143"/>
    </source>
</evidence>
<sequence>MAFLPSLDISASGLTAQRLRMDLIANNLANAYSTRSARGGPYRRQMAVFAAMEAPSWPWAANRAGATAPGRGVQVAAVVEDPTPPRLVYDPEHPDARADGYVEYPNVDVVTEMVDMLAAERGYQANLAAFGAATDMARAALNLIRV</sequence>
<dbReference type="NCBIfam" id="TIGR01395">
    <property type="entry name" value="FlgC"/>
    <property type="match status" value="1"/>
</dbReference>
<keyword evidence="4 6" id="KW-0975">Bacterial flagellum</keyword>
<keyword evidence="9" id="KW-0282">Flagellum</keyword>
<evidence type="ECO:0000256" key="5">
    <source>
        <dbReference type="ARBA" id="ARBA00025933"/>
    </source>
</evidence>
<evidence type="ECO:0000256" key="1">
    <source>
        <dbReference type="ARBA" id="ARBA00004117"/>
    </source>
</evidence>
<accession>A0ABZ1BMG7</accession>
<proteinExistence type="inferred from homology"/>
<comment type="similarity">
    <text evidence="2">Belongs to the flagella basal body rod proteins family.</text>
</comment>
<keyword evidence="9" id="KW-0966">Cell projection</keyword>
<evidence type="ECO:0000313" key="9">
    <source>
        <dbReference type="EMBL" id="WRP13342.1"/>
    </source>
</evidence>
<gene>
    <name evidence="9" type="primary">flgC</name>
    <name evidence="9" type="ORF">VLY81_07720</name>
</gene>
<reference evidence="10" key="1">
    <citation type="submission" date="2023-12" db="EMBL/GenBank/DDBJ databases">
        <title>Novel isolates from deep terrestrial aquifers shed light on the physiology and ecology of the class Limnochordia.</title>
        <authorList>
            <person name="Karnachuk O.V."/>
            <person name="Lukina A.P."/>
            <person name="Avakyan M.R."/>
            <person name="Kadnikov V."/>
            <person name="Begmatov S."/>
            <person name="Beletsky A.V."/>
            <person name="Mardanov A.V."/>
            <person name="Ravin N.V."/>
        </authorList>
    </citation>
    <scope>NUCLEOTIDE SEQUENCE [LARGE SCALE GENOMIC DNA]</scope>
    <source>
        <strain evidence="10">LN</strain>
    </source>
</reference>
<dbReference type="EMBL" id="CP141614">
    <property type="protein sequence ID" value="WRP13342.1"/>
    <property type="molecule type" value="Genomic_DNA"/>
</dbReference>
<evidence type="ECO:0000256" key="6">
    <source>
        <dbReference type="RuleBase" id="RU362062"/>
    </source>
</evidence>
<name>A0ABZ1BMG7_9FIRM</name>
<evidence type="ECO:0000256" key="3">
    <source>
        <dbReference type="ARBA" id="ARBA00017941"/>
    </source>
</evidence>
<dbReference type="InterPro" id="IPR006299">
    <property type="entry name" value="FlgC"/>
</dbReference>